<dbReference type="EMBL" id="JAHCVI010000001">
    <property type="protein sequence ID" value="KAG7294523.1"/>
    <property type="molecule type" value="Genomic_DNA"/>
</dbReference>
<keyword evidence="3" id="KW-1185">Reference proteome</keyword>
<evidence type="ECO:0000256" key="1">
    <source>
        <dbReference type="SAM" id="SignalP"/>
    </source>
</evidence>
<dbReference type="PANTHER" id="PTHR39603">
    <property type="entry name" value="CYANOVIRIN-N DOMAIN-CONTAINING PROTEIN"/>
    <property type="match status" value="1"/>
</dbReference>
<name>A0AAD4F6L0_9PEZI</name>
<evidence type="ECO:0000313" key="2">
    <source>
        <dbReference type="EMBL" id="KAG7294523.1"/>
    </source>
</evidence>
<keyword evidence="1" id="KW-0732">Signal</keyword>
<reference evidence="2" key="1">
    <citation type="submission" date="2023-02" db="EMBL/GenBank/DDBJ databases">
        <authorList>
            <person name="Palmer J.M."/>
        </authorList>
    </citation>
    <scope>NUCLEOTIDE SEQUENCE</scope>
    <source>
        <strain evidence="2">FW57</strain>
    </source>
</reference>
<dbReference type="AlphaFoldDB" id="A0AAD4F6L0"/>
<feature type="signal peptide" evidence="1">
    <location>
        <begin position="1"/>
        <end position="20"/>
    </location>
</feature>
<sequence>MVKLIISSLLGLAALQGVMAAPKVYPEVIPGPGLPSLAELNVTSAQLYEMGMPEELHTRAQELDKRFTGRCGPAEAAYTNVNDIIACYNYLKNLGTQSCVANENTVMCTAGQAHVYGSALNGRTSSYWSA</sequence>
<evidence type="ECO:0000313" key="3">
    <source>
        <dbReference type="Proteomes" id="UP001197093"/>
    </source>
</evidence>
<dbReference type="PANTHER" id="PTHR39603:SF1">
    <property type="entry name" value="CYANOVIRIN-N DOMAIN-CONTAINING PROTEIN"/>
    <property type="match status" value="1"/>
</dbReference>
<dbReference type="Proteomes" id="UP001197093">
    <property type="component" value="Unassembled WGS sequence"/>
</dbReference>
<protein>
    <submittedName>
        <fullName evidence="2">Uncharacterized protein</fullName>
    </submittedName>
</protein>
<proteinExistence type="predicted"/>
<feature type="chain" id="PRO_5042236789" evidence="1">
    <location>
        <begin position="21"/>
        <end position="130"/>
    </location>
</feature>
<organism evidence="2 3">
    <name type="scientific">Staphylotrichum longicolle</name>
    <dbReference type="NCBI Taxonomy" id="669026"/>
    <lineage>
        <taxon>Eukaryota</taxon>
        <taxon>Fungi</taxon>
        <taxon>Dikarya</taxon>
        <taxon>Ascomycota</taxon>
        <taxon>Pezizomycotina</taxon>
        <taxon>Sordariomycetes</taxon>
        <taxon>Sordariomycetidae</taxon>
        <taxon>Sordariales</taxon>
        <taxon>Chaetomiaceae</taxon>
        <taxon>Staphylotrichum</taxon>
    </lineage>
</organism>
<accession>A0AAD4F6L0</accession>
<gene>
    <name evidence="2" type="ORF">NEMBOFW57_004598</name>
</gene>
<comment type="caution">
    <text evidence="2">The sequence shown here is derived from an EMBL/GenBank/DDBJ whole genome shotgun (WGS) entry which is preliminary data.</text>
</comment>